<evidence type="ECO:0000313" key="3">
    <source>
        <dbReference type="Proteomes" id="UP000316079"/>
    </source>
</evidence>
<proteinExistence type="predicted"/>
<protein>
    <submittedName>
        <fullName evidence="2">Uncharacterized protein</fullName>
    </submittedName>
</protein>
<dbReference type="AlphaFoldDB" id="A0A553PR87"/>
<accession>A0A553PR87</accession>
<name>A0A553PR87_9TELE</name>
<dbReference type="Proteomes" id="UP000316079">
    <property type="component" value="Unassembled WGS sequence"/>
</dbReference>
<evidence type="ECO:0000256" key="1">
    <source>
        <dbReference type="SAM" id="MobiDB-lite"/>
    </source>
</evidence>
<feature type="region of interest" description="Disordered" evidence="1">
    <location>
        <begin position="112"/>
        <end position="144"/>
    </location>
</feature>
<dbReference type="EMBL" id="SRMA01026654">
    <property type="protein sequence ID" value="TRY80203.1"/>
    <property type="molecule type" value="Genomic_DNA"/>
</dbReference>
<keyword evidence="3" id="KW-1185">Reference proteome</keyword>
<sequence>MLGRILRRVLDPVELVASAEGRGQETRFLLHLHAEDWRSRCTLKRERERELEGGEQRAWISHRRSPPRACLQQLGSRRARAAVSTRNDTCLCDPTEPLILFSEFGCSARSKRNSIGKSTRTSHGAGHGTHQQMVPEAGSGLDER</sequence>
<reference evidence="2 3" key="1">
    <citation type="journal article" date="2019" name="Sci. Data">
        <title>Hybrid genome assembly and annotation of Danionella translucida.</title>
        <authorList>
            <person name="Kadobianskyi M."/>
            <person name="Schulze L."/>
            <person name="Schuelke M."/>
            <person name="Judkewitz B."/>
        </authorList>
    </citation>
    <scope>NUCLEOTIDE SEQUENCE [LARGE SCALE GENOMIC DNA]</scope>
    <source>
        <strain evidence="2 3">Bolton</strain>
    </source>
</reference>
<gene>
    <name evidence="2" type="ORF">DNTS_003432</name>
</gene>
<organism evidence="2 3">
    <name type="scientific">Danionella cerebrum</name>
    <dbReference type="NCBI Taxonomy" id="2873325"/>
    <lineage>
        <taxon>Eukaryota</taxon>
        <taxon>Metazoa</taxon>
        <taxon>Chordata</taxon>
        <taxon>Craniata</taxon>
        <taxon>Vertebrata</taxon>
        <taxon>Euteleostomi</taxon>
        <taxon>Actinopterygii</taxon>
        <taxon>Neopterygii</taxon>
        <taxon>Teleostei</taxon>
        <taxon>Ostariophysi</taxon>
        <taxon>Cypriniformes</taxon>
        <taxon>Danionidae</taxon>
        <taxon>Danioninae</taxon>
        <taxon>Danionella</taxon>
    </lineage>
</organism>
<evidence type="ECO:0000313" key="2">
    <source>
        <dbReference type="EMBL" id="TRY80203.1"/>
    </source>
</evidence>
<comment type="caution">
    <text evidence="2">The sequence shown here is derived from an EMBL/GenBank/DDBJ whole genome shotgun (WGS) entry which is preliminary data.</text>
</comment>